<keyword evidence="1" id="KW-1133">Transmembrane helix</keyword>
<dbReference type="AlphaFoldDB" id="A0A0V8HQ25"/>
<protein>
    <submittedName>
        <fullName evidence="2">Uncharacterized protein</fullName>
    </submittedName>
</protein>
<keyword evidence="1" id="KW-0472">Membrane</keyword>
<keyword evidence="3" id="KW-1185">Reference proteome</keyword>
<gene>
    <name evidence="2" type="ORF">GA0061094_0299</name>
</gene>
<organism evidence="2 3">
    <name type="scientific">[Bacillus] enclensis</name>
    <dbReference type="NCBI Taxonomy" id="1402860"/>
    <lineage>
        <taxon>Bacteria</taxon>
        <taxon>Bacillati</taxon>
        <taxon>Bacillota</taxon>
        <taxon>Bacilli</taxon>
        <taxon>Bacillales</taxon>
        <taxon>Bacillaceae</taxon>
        <taxon>Rossellomorea</taxon>
    </lineage>
</organism>
<evidence type="ECO:0000313" key="3">
    <source>
        <dbReference type="Proteomes" id="UP000181997"/>
    </source>
</evidence>
<feature type="transmembrane region" description="Helical" evidence="1">
    <location>
        <begin position="40"/>
        <end position="61"/>
    </location>
</feature>
<dbReference type="EMBL" id="FMAU01000001">
    <property type="protein sequence ID" value="SCB75619.1"/>
    <property type="molecule type" value="Genomic_DNA"/>
</dbReference>
<keyword evidence="1" id="KW-0812">Transmembrane</keyword>
<dbReference type="Proteomes" id="UP000181997">
    <property type="component" value="Unassembled WGS sequence"/>
</dbReference>
<sequence>MINQSCWVQVFCWMFIGLLVGKTLFYLVESNINELHWIEQHHLLTINSVALIFGLYGFVIWRMDKKKSY</sequence>
<proteinExistence type="predicted"/>
<feature type="transmembrane region" description="Helical" evidence="1">
    <location>
        <begin position="7"/>
        <end position="28"/>
    </location>
</feature>
<accession>A0A0V8HQ25</accession>
<evidence type="ECO:0000256" key="1">
    <source>
        <dbReference type="SAM" id="Phobius"/>
    </source>
</evidence>
<reference evidence="3" key="1">
    <citation type="submission" date="2016-08" db="EMBL/GenBank/DDBJ databases">
        <authorList>
            <person name="Varghese N."/>
            <person name="Submissions Spin"/>
        </authorList>
    </citation>
    <scope>NUCLEOTIDE SEQUENCE [LARGE SCALE GENOMIC DNA]</scope>
    <source>
        <strain evidence="3">SGD-1123</strain>
    </source>
</reference>
<name>A0A0V8HQ25_9BACI</name>
<evidence type="ECO:0000313" key="2">
    <source>
        <dbReference type="EMBL" id="SCB75619.1"/>
    </source>
</evidence>